<evidence type="ECO:0000256" key="10">
    <source>
        <dbReference type="ARBA" id="ARBA00023157"/>
    </source>
</evidence>
<dbReference type="OMA" id="GKMMQYN"/>
<evidence type="ECO:0000256" key="15">
    <source>
        <dbReference type="SAM" id="Phobius"/>
    </source>
</evidence>
<keyword evidence="11" id="KW-0675">Receptor</keyword>
<reference evidence="18" key="3">
    <citation type="submission" date="2025-09" db="UniProtKB">
        <authorList>
            <consortium name="Ensembl"/>
        </authorList>
    </citation>
    <scope>IDENTIFICATION</scope>
</reference>
<dbReference type="SUPFAM" id="SSF49265">
    <property type="entry name" value="Fibronectin type III"/>
    <property type="match status" value="3"/>
</dbReference>
<dbReference type="GeneID" id="103389165"/>
<keyword evidence="8 15" id="KW-1133">Transmembrane helix</keyword>
<dbReference type="OrthoDB" id="6382334at2759"/>
<comment type="similarity">
    <text evidence="3">Belongs to the type I cytokine receptor family. Type 2 subfamily.</text>
</comment>
<dbReference type="Ensembl" id="ENSCSET00000028694.1">
    <property type="protein sequence ID" value="ENSCSEP00000028316.1"/>
    <property type="gene ID" value="ENSCSEG00000018101.1"/>
</dbReference>
<evidence type="ECO:0000256" key="6">
    <source>
        <dbReference type="ARBA" id="ARBA00022729"/>
    </source>
</evidence>
<dbReference type="Pfam" id="PF25552">
    <property type="entry name" value="LIFR_D4"/>
    <property type="match status" value="1"/>
</dbReference>
<keyword evidence="12" id="KW-0325">Glycoprotein</keyword>
<evidence type="ECO:0000313" key="18">
    <source>
        <dbReference type="Ensembl" id="ENSCSEP00000028316.1"/>
    </source>
</evidence>
<dbReference type="GeneTree" id="ENSGT00940000165259"/>
<evidence type="ECO:0000256" key="16">
    <source>
        <dbReference type="SAM" id="SignalP"/>
    </source>
</evidence>
<evidence type="ECO:0000256" key="2">
    <source>
        <dbReference type="ARBA" id="ARBA00004479"/>
    </source>
</evidence>
<keyword evidence="10" id="KW-1015">Disulfide bond</keyword>
<keyword evidence="7" id="KW-0677">Repeat</keyword>
<reference evidence="18" key="2">
    <citation type="submission" date="2025-08" db="UniProtKB">
        <authorList>
            <consortium name="Ensembl"/>
        </authorList>
    </citation>
    <scope>IDENTIFICATION</scope>
</reference>
<feature type="signal peptide" evidence="16">
    <location>
        <begin position="1"/>
        <end position="19"/>
    </location>
</feature>
<keyword evidence="19" id="KW-1185">Reference proteome</keyword>
<dbReference type="InterPro" id="IPR036116">
    <property type="entry name" value="FN3_sf"/>
</dbReference>
<feature type="domain" description="Fibronectin type-III" evidence="17">
    <location>
        <begin position="600"/>
        <end position="698"/>
    </location>
</feature>
<dbReference type="PROSITE" id="PS50853">
    <property type="entry name" value="FN3"/>
    <property type="match status" value="3"/>
</dbReference>
<dbReference type="GO" id="GO:0016323">
    <property type="term" value="C:basolateral plasma membrane"/>
    <property type="evidence" value="ECO:0007669"/>
    <property type="project" value="UniProtKB-SubCell"/>
</dbReference>
<feature type="domain" description="Fibronectin type-III" evidence="17">
    <location>
        <begin position="410"/>
        <end position="507"/>
    </location>
</feature>
<comment type="subunit">
    <text evidence="14">Present as a mixture of monomers and dimers. The phosphorylated receptor binds a number of SH2 domain-containing proteins such as JAK2, STAT3, PTPN11, and SOCS3. Interaction with SOCS3 inhibits JAK/STAT signaling and MAPK cascade.</text>
</comment>
<feature type="domain" description="Fibronectin type-III" evidence="17">
    <location>
        <begin position="314"/>
        <end position="409"/>
    </location>
</feature>
<reference evidence="18 19" key="1">
    <citation type="journal article" date="2014" name="Nat. Genet.">
        <title>Whole-genome sequence of a flatfish provides insights into ZW sex chromosome evolution and adaptation to a benthic lifestyle.</title>
        <authorList>
            <person name="Chen S."/>
            <person name="Zhang G."/>
            <person name="Shao C."/>
            <person name="Huang Q."/>
            <person name="Liu G."/>
            <person name="Zhang P."/>
            <person name="Song W."/>
            <person name="An N."/>
            <person name="Chalopin D."/>
            <person name="Volff J.N."/>
            <person name="Hong Y."/>
            <person name="Li Q."/>
            <person name="Sha Z."/>
            <person name="Zhou H."/>
            <person name="Xie M."/>
            <person name="Yu Q."/>
            <person name="Liu Y."/>
            <person name="Xiang H."/>
            <person name="Wang N."/>
            <person name="Wu K."/>
            <person name="Yang C."/>
            <person name="Zhou Q."/>
            <person name="Liao X."/>
            <person name="Yang L."/>
            <person name="Hu Q."/>
            <person name="Zhang J."/>
            <person name="Meng L."/>
            <person name="Jin L."/>
            <person name="Tian Y."/>
            <person name="Lian J."/>
            <person name="Yang J."/>
            <person name="Miao G."/>
            <person name="Liu S."/>
            <person name="Liang Z."/>
            <person name="Yan F."/>
            <person name="Li Y."/>
            <person name="Sun B."/>
            <person name="Zhang H."/>
            <person name="Zhang J."/>
            <person name="Zhu Y."/>
            <person name="Du M."/>
            <person name="Zhao Y."/>
            <person name="Schartl M."/>
            <person name="Tang Q."/>
            <person name="Wang J."/>
        </authorList>
    </citation>
    <scope>NUCLEOTIDE SEQUENCE</scope>
</reference>
<dbReference type="PANTHER" id="PTHR23037:SF35">
    <property type="entry name" value="FIBRONECTIN TYPE-III DOMAIN-CONTAINING PROTEIN"/>
    <property type="match status" value="1"/>
</dbReference>
<dbReference type="GO" id="GO:0009897">
    <property type="term" value="C:external side of plasma membrane"/>
    <property type="evidence" value="ECO:0007669"/>
    <property type="project" value="TreeGrafter"/>
</dbReference>
<accession>A0A3P8WS31</accession>
<evidence type="ECO:0000313" key="19">
    <source>
        <dbReference type="Proteomes" id="UP000265120"/>
    </source>
</evidence>
<dbReference type="STRING" id="244447.ENSCSEP00000028316"/>
<evidence type="ECO:0000256" key="13">
    <source>
        <dbReference type="ARBA" id="ARBA00031601"/>
    </source>
</evidence>
<protein>
    <recommendedName>
        <fullName evidence="4">Leptin receptor</fullName>
    </recommendedName>
    <alternativeName>
        <fullName evidence="13">OB receptor</fullName>
    </alternativeName>
</protein>
<evidence type="ECO:0000256" key="5">
    <source>
        <dbReference type="ARBA" id="ARBA00022692"/>
    </source>
</evidence>
<dbReference type="PANTHER" id="PTHR23037">
    <property type="entry name" value="CYTOKINE RECEPTOR"/>
    <property type="match status" value="1"/>
</dbReference>
<dbReference type="GO" id="GO:0004896">
    <property type="term" value="F:cytokine receptor activity"/>
    <property type="evidence" value="ECO:0007669"/>
    <property type="project" value="InterPro"/>
</dbReference>
<evidence type="ECO:0000256" key="11">
    <source>
        <dbReference type="ARBA" id="ARBA00023170"/>
    </source>
</evidence>
<proteinExistence type="inferred from homology"/>
<sequence length="917" mass="101518">MISWVLLVSLICVSGQVSSGPGDAVLPCGPQNLVLTSFGQVMMSSWEDTNVCFAVTETIIYELKVFIANRLVHQDELIVARDQIGSTHYWNWTSPWIFDCVSHSLRLSSRYKNHKGSQHLEQTLPGKESSRRPQVYPRDRVFQANSIGNFCCVLPPGHTFDSLSVGGYTGTNNDTVSIDNRTFFSSIRLTRPTVVGVNIICRATNQQGAVVQNGASAFIGYPPGDKDLQCETRDLQSVECHWNAGRDTHLRQKTKYKLLGSECKATAASQSRKCSQKDDISVGEKNWTLTAQNDLGTVDLFDQVDLRQRVHLFAPEEVRLLTINSRNVSLTWSWPVEHYNDLNITCQVNISDGGTSFLMETSDIGVNSAAVTELVPNWTYNVMVRCGTTEHFWKWSPWSSAITFHTETDVPDALDVWMQMRENKVIVHWKKPLDHQSHGLILNYTVTWRAMTEAAEENVITVPDTEDRVVLSVDTAHQYLITAKARNANGSSSPSIITTPAVHTDQTRLKTSRITGVNGGFHLSWSVSPVASCGYILDWCPTLGDGPFEWLKVTPQETEARIISGYLRDGLRYSLSISACTPAAPVLLERREGYVREEKLPDNLFAHHKWKQQDMSVVVSWDPVRLTEQSAFINGYVLYWSNQDSNVVYNVSTDHPEATSLTASDLKIGSYQFTVKAQTAVGESGSTSFTVSLNSPTDALVKMTTICLVSIFIALLLITLICCRHGARIKNKVCPPIPKPVVTDKWLTSQDEKLSHPHILDHGEVDKVDVPQLLCKSAVCPEAHVSDEYQPFIFAPAPKGHLNQVLKTHSPPSSAVPAVSTSPPSSFRAVFQNPSYNLPIITDYTAACSDSSPQPLRETCLESDTNGYLPQKEALAVAPIDGTRNEPMTCVLSYVLIPPAQVVHGGSSPESYSNIVC</sequence>
<feature type="chain" id="PRO_5018266190" description="Leptin receptor" evidence="16">
    <location>
        <begin position="20"/>
        <end position="917"/>
    </location>
</feature>
<comment type="subcellular location">
    <subcellularLocation>
        <location evidence="1">Basolateral cell membrane</location>
    </subcellularLocation>
    <subcellularLocation>
        <location evidence="2">Membrane</location>
        <topology evidence="2">Single-pass type I membrane protein</topology>
    </subcellularLocation>
</comment>
<keyword evidence="9 15" id="KW-0472">Membrane</keyword>
<dbReference type="InterPro" id="IPR003961">
    <property type="entry name" value="FN3_dom"/>
</dbReference>
<dbReference type="InParanoid" id="A0A3P8WS31"/>
<evidence type="ECO:0000256" key="7">
    <source>
        <dbReference type="ARBA" id="ARBA00022737"/>
    </source>
</evidence>
<evidence type="ECO:0000256" key="3">
    <source>
        <dbReference type="ARBA" id="ARBA00008921"/>
    </source>
</evidence>
<evidence type="ECO:0000256" key="1">
    <source>
        <dbReference type="ARBA" id="ARBA00004187"/>
    </source>
</evidence>
<dbReference type="PROSITE" id="PS01353">
    <property type="entry name" value="HEMATOPO_REC_L_F2"/>
    <property type="match status" value="1"/>
</dbReference>
<dbReference type="CDD" id="cd00063">
    <property type="entry name" value="FN3"/>
    <property type="match status" value="3"/>
</dbReference>
<evidence type="ECO:0000256" key="14">
    <source>
        <dbReference type="ARBA" id="ARBA00046724"/>
    </source>
</evidence>
<feature type="transmembrane region" description="Helical" evidence="15">
    <location>
        <begin position="699"/>
        <end position="722"/>
    </location>
</feature>
<dbReference type="Pfam" id="PF00041">
    <property type="entry name" value="fn3"/>
    <property type="match status" value="2"/>
</dbReference>
<organism evidence="18 19">
    <name type="scientific">Cynoglossus semilaevis</name>
    <name type="common">Tongue sole</name>
    <dbReference type="NCBI Taxonomy" id="244447"/>
    <lineage>
        <taxon>Eukaryota</taxon>
        <taxon>Metazoa</taxon>
        <taxon>Chordata</taxon>
        <taxon>Craniata</taxon>
        <taxon>Vertebrata</taxon>
        <taxon>Euteleostomi</taxon>
        <taxon>Actinopterygii</taxon>
        <taxon>Neopterygii</taxon>
        <taxon>Teleostei</taxon>
        <taxon>Neoteleostei</taxon>
        <taxon>Acanthomorphata</taxon>
        <taxon>Carangaria</taxon>
        <taxon>Pleuronectiformes</taxon>
        <taxon>Pleuronectoidei</taxon>
        <taxon>Cynoglossidae</taxon>
        <taxon>Cynoglossinae</taxon>
        <taxon>Cynoglossus</taxon>
    </lineage>
</organism>
<evidence type="ECO:0000256" key="8">
    <source>
        <dbReference type="ARBA" id="ARBA00022989"/>
    </source>
</evidence>
<keyword evidence="5 15" id="KW-0812">Transmembrane</keyword>
<dbReference type="InterPro" id="IPR003529">
    <property type="entry name" value="Hematopoietin_rcpt_Gp130_CS"/>
</dbReference>
<evidence type="ECO:0000256" key="12">
    <source>
        <dbReference type="ARBA" id="ARBA00023180"/>
    </source>
</evidence>
<dbReference type="Proteomes" id="UP000265120">
    <property type="component" value="Chromosome 14"/>
</dbReference>
<dbReference type="InterPro" id="IPR003531">
    <property type="entry name" value="Hempt_rcpt_S_F1_CS"/>
</dbReference>
<evidence type="ECO:0000259" key="17">
    <source>
        <dbReference type="PROSITE" id="PS50853"/>
    </source>
</evidence>
<evidence type="ECO:0000256" key="4">
    <source>
        <dbReference type="ARBA" id="ARBA00019169"/>
    </source>
</evidence>
<evidence type="ECO:0000256" key="9">
    <source>
        <dbReference type="ARBA" id="ARBA00023136"/>
    </source>
</evidence>
<dbReference type="PROSITE" id="PS01355">
    <property type="entry name" value="HEMATOPO_REC_S_F1"/>
    <property type="match status" value="1"/>
</dbReference>
<name>A0A3P8WS31_CYNSE</name>
<dbReference type="Gene3D" id="2.60.40.10">
    <property type="entry name" value="Immunoglobulins"/>
    <property type="match status" value="7"/>
</dbReference>
<dbReference type="RefSeq" id="XP_024918273.1">
    <property type="nucleotide sequence ID" value="XM_025062505.1"/>
</dbReference>
<dbReference type="AlphaFoldDB" id="A0A3P8WS31"/>
<keyword evidence="6 16" id="KW-0732">Signal</keyword>
<dbReference type="InterPro" id="IPR013783">
    <property type="entry name" value="Ig-like_fold"/>
</dbReference>
<dbReference type="SMART" id="SM00060">
    <property type="entry name" value="FN3"/>
    <property type="match status" value="3"/>
</dbReference>